<gene>
    <name evidence="2" type="ORF">BD410DRAFT_845335</name>
</gene>
<evidence type="ECO:0000313" key="2">
    <source>
        <dbReference type="EMBL" id="TDL15249.1"/>
    </source>
</evidence>
<evidence type="ECO:0000256" key="1">
    <source>
        <dbReference type="SAM" id="MobiDB-lite"/>
    </source>
</evidence>
<organism evidence="2 3">
    <name type="scientific">Rickenella mellea</name>
    <dbReference type="NCBI Taxonomy" id="50990"/>
    <lineage>
        <taxon>Eukaryota</taxon>
        <taxon>Fungi</taxon>
        <taxon>Dikarya</taxon>
        <taxon>Basidiomycota</taxon>
        <taxon>Agaricomycotina</taxon>
        <taxon>Agaricomycetes</taxon>
        <taxon>Hymenochaetales</taxon>
        <taxon>Rickenellaceae</taxon>
        <taxon>Rickenella</taxon>
    </lineage>
</organism>
<keyword evidence="3" id="KW-1185">Reference proteome</keyword>
<dbReference type="AlphaFoldDB" id="A0A4Y7PL28"/>
<protein>
    <submittedName>
        <fullName evidence="2">Uncharacterized protein</fullName>
    </submittedName>
</protein>
<dbReference type="EMBL" id="ML170283">
    <property type="protein sequence ID" value="TDL15249.1"/>
    <property type="molecule type" value="Genomic_DNA"/>
</dbReference>
<accession>A0A4Y7PL28</accession>
<dbReference type="Proteomes" id="UP000294933">
    <property type="component" value="Unassembled WGS sequence"/>
</dbReference>
<evidence type="ECO:0000313" key="3">
    <source>
        <dbReference type="Proteomes" id="UP000294933"/>
    </source>
</evidence>
<sequence>MTQNYRAFFDANALVFMKTPNIGLQSPGQPLEGLFPLTNPVNSAPNWTIHLLKEEINFPFHCAQIRVLSDKAEVAHLRRWWPSEAVFHFRYGCGVVAKWGGQESSGVPGSKTKRKDKTDVGAGVLNTSPTKKTKIDPPPLPPGDQTNEEAGMVDDTESVDKSADESDAMSYDAAMEGYLKLAEFQSRHDGMWTKGMAPEAQDAKVREWINGLQATDGTQAA</sequence>
<feature type="region of interest" description="Disordered" evidence="1">
    <location>
        <begin position="102"/>
        <end position="167"/>
    </location>
</feature>
<reference evidence="2 3" key="1">
    <citation type="submission" date="2018-06" db="EMBL/GenBank/DDBJ databases">
        <title>A transcriptomic atlas of mushroom development highlights an independent origin of complex multicellularity.</title>
        <authorList>
            <consortium name="DOE Joint Genome Institute"/>
            <person name="Krizsan K."/>
            <person name="Almasi E."/>
            <person name="Merenyi Z."/>
            <person name="Sahu N."/>
            <person name="Viragh M."/>
            <person name="Koszo T."/>
            <person name="Mondo S."/>
            <person name="Kiss B."/>
            <person name="Balint B."/>
            <person name="Kues U."/>
            <person name="Barry K."/>
            <person name="Hegedus J.C."/>
            <person name="Henrissat B."/>
            <person name="Johnson J."/>
            <person name="Lipzen A."/>
            <person name="Ohm R."/>
            <person name="Nagy I."/>
            <person name="Pangilinan J."/>
            <person name="Yan J."/>
            <person name="Xiong Y."/>
            <person name="Grigoriev I.V."/>
            <person name="Hibbett D.S."/>
            <person name="Nagy L.G."/>
        </authorList>
    </citation>
    <scope>NUCLEOTIDE SEQUENCE [LARGE SCALE GENOMIC DNA]</scope>
    <source>
        <strain evidence="2 3">SZMC22713</strain>
    </source>
</reference>
<proteinExistence type="predicted"/>
<name>A0A4Y7PL28_9AGAM</name>
<dbReference type="VEuPathDB" id="FungiDB:BD410DRAFT_845335"/>